<reference evidence="1 2" key="1">
    <citation type="journal article" date="2016" name="Nat. Commun.">
        <title>Thousands of microbial genomes shed light on interconnected biogeochemical processes in an aquifer system.</title>
        <authorList>
            <person name="Anantharaman K."/>
            <person name="Brown C.T."/>
            <person name="Hug L.A."/>
            <person name="Sharon I."/>
            <person name="Castelle C.J."/>
            <person name="Probst A.J."/>
            <person name="Thomas B.C."/>
            <person name="Singh A."/>
            <person name="Wilkins M.J."/>
            <person name="Karaoz U."/>
            <person name="Brodie E.L."/>
            <person name="Williams K.H."/>
            <person name="Hubbard S.S."/>
            <person name="Banfield J.F."/>
        </authorList>
    </citation>
    <scope>NUCLEOTIDE SEQUENCE [LARGE SCALE GENOMIC DNA]</scope>
</reference>
<dbReference type="Proteomes" id="UP000179243">
    <property type="component" value="Unassembled WGS sequence"/>
</dbReference>
<protein>
    <recommendedName>
        <fullName evidence="3">DUF2764 domain-containing protein</fullName>
    </recommendedName>
</protein>
<evidence type="ECO:0000313" key="2">
    <source>
        <dbReference type="Proteomes" id="UP000179243"/>
    </source>
</evidence>
<dbReference type="Pfam" id="PF10962">
    <property type="entry name" value="DUF2764"/>
    <property type="match status" value="1"/>
</dbReference>
<dbReference type="AlphaFoldDB" id="A0A1F7FAT8"/>
<gene>
    <name evidence="1" type="ORF">A2519_02060</name>
</gene>
<evidence type="ECO:0008006" key="3">
    <source>
        <dbReference type="Google" id="ProtNLM"/>
    </source>
</evidence>
<proteinExistence type="predicted"/>
<sequence>MSQSYYYLVAGLPDLALDEKRQVPAIAEFLSQTEEELDPGDRALVSLLRCPFDNANLITLLENRRRPFDQRGHFTRDELETEIKNPSALPEYMIDFLSAHKEGRQLFPGLASEDQLAWLFYDTVSDHANQFIREWFLFDLNLRNALTALNCRENAAAAGLPASELIEKAVICRNEVAELLRRSNAPDFSLGTIFREIEEILSFPRERLADFEKSIDLLRWRVLDELVFLRAFAIDAILAFIIKLDIAHRWLRLDPAEGRRMLDGLVSGVKSGLVIS</sequence>
<comment type="caution">
    <text evidence="1">The sequence shown here is derived from an EMBL/GenBank/DDBJ whole genome shotgun (WGS) entry which is preliminary data.</text>
</comment>
<organism evidence="1 2">
    <name type="scientific">Candidatus Raymondbacteria bacterium RIFOXYD12_FULL_49_13</name>
    <dbReference type="NCBI Taxonomy" id="1817890"/>
    <lineage>
        <taxon>Bacteria</taxon>
        <taxon>Raymondiibacteriota</taxon>
    </lineage>
</organism>
<dbReference type="EMBL" id="MFYX01000083">
    <property type="protein sequence ID" value="OGK03753.1"/>
    <property type="molecule type" value="Genomic_DNA"/>
</dbReference>
<name>A0A1F7FAT8_UNCRA</name>
<evidence type="ECO:0000313" key="1">
    <source>
        <dbReference type="EMBL" id="OGK03753.1"/>
    </source>
</evidence>
<accession>A0A1F7FAT8</accession>
<dbReference type="InterPro" id="IPR024492">
    <property type="entry name" value="DUF2764"/>
</dbReference>